<feature type="region of interest" description="Disordered" evidence="2">
    <location>
        <begin position="503"/>
        <end position="636"/>
    </location>
</feature>
<evidence type="ECO:0000313" key="4">
    <source>
        <dbReference type="EMBL" id="KAG5180591.1"/>
    </source>
</evidence>
<feature type="compositionally biased region" description="Acidic residues" evidence="2">
    <location>
        <begin position="606"/>
        <end position="619"/>
    </location>
</feature>
<dbReference type="SUPFAM" id="SSF82754">
    <property type="entry name" value="C-terminal, gelsolin-like domain of Sec23/24"/>
    <property type="match status" value="1"/>
</dbReference>
<dbReference type="AlphaFoldDB" id="A0A835YST9"/>
<gene>
    <name evidence="4" type="ORF">JKP88DRAFT_279466</name>
</gene>
<protein>
    <recommendedName>
        <fullName evidence="3">PH domain-containing protein</fullName>
    </recommendedName>
</protein>
<dbReference type="SUPFAM" id="SSF50729">
    <property type="entry name" value="PH domain-like"/>
    <property type="match status" value="1"/>
</dbReference>
<feature type="compositionally biased region" description="Acidic residues" evidence="2">
    <location>
        <begin position="19"/>
        <end position="32"/>
    </location>
</feature>
<dbReference type="Gene3D" id="2.30.29.30">
    <property type="entry name" value="Pleckstrin-homology domain (PH domain)/Phosphotyrosine-binding domain (PTB)"/>
    <property type="match status" value="1"/>
</dbReference>
<name>A0A835YST9_9STRA</name>
<evidence type="ECO:0000313" key="5">
    <source>
        <dbReference type="Proteomes" id="UP000664859"/>
    </source>
</evidence>
<proteinExistence type="predicted"/>
<feature type="compositionally biased region" description="Acidic residues" evidence="2">
    <location>
        <begin position="323"/>
        <end position="334"/>
    </location>
</feature>
<dbReference type="PANTHER" id="PTHR11977">
    <property type="entry name" value="VILLIN"/>
    <property type="match status" value="1"/>
</dbReference>
<dbReference type="InterPro" id="IPR029006">
    <property type="entry name" value="ADF-H/Gelsolin-like_dom_sf"/>
</dbReference>
<dbReference type="InterPro" id="IPR036180">
    <property type="entry name" value="Gelsolin-like_dom_sf"/>
</dbReference>
<dbReference type="InterPro" id="IPR011993">
    <property type="entry name" value="PH-like_dom_sf"/>
</dbReference>
<feature type="region of interest" description="Disordered" evidence="2">
    <location>
        <begin position="427"/>
        <end position="453"/>
    </location>
</feature>
<dbReference type="PROSITE" id="PS50003">
    <property type="entry name" value="PH_DOMAIN"/>
    <property type="match status" value="1"/>
</dbReference>
<dbReference type="SMART" id="SM00233">
    <property type="entry name" value="PH"/>
    <property type="match status" value="1"/>
</dbReference>
<keyword evidence="1" id="KW-0677">Repeat</keyword>
<dbReference type="InterPro" id="IPR001849">
    <property type="entry name" value="PH_domain"/>
</dbReference>
<evidence type="ECO:0000256" key="1">
    <source>
        <dbReference type="ARBA" id="ARBA00022737"/>
    </source>
</evidence>
<evidence type="ECO:0000256" key="2">
    <source>
        <dbReference type="SAM" id="MobiDB-lite"/>
    </source>
</evidence>
<dbReference type="EMBL" id="JAFCMP010000379">
    <property type="protein sequence ID" value="KAG5180591.1"/>
    <property type="molecule type" value="Genomic_DNA"/>
</dbReference>
<dbReference type="GO" id="GO:0051015">
    <property type="term" value="F:actin filament binding"/>
    <property type="evidence" value="ECO:0007669"/>
    <property type="project" value="InterPro"/>
</dbReference>
<sequence length="1051" mass="116885">MPSSEDEEASVSEAASESSSEESEVEDDETGADECFTSLDQIEHEGLVFIKRKTWDRHWCTLRRNALRFYAPEESLDEDGEHEGPFYPNNVRNWEDERGKVFTRGIVLDVTDEEGKPSAIILRCDTIEDKQCWEQILTVVLELQKEAQEGEGITAHAADDQPDEESASAALSDHHAHDKDSDDSEDSDAINSDAINSDHDLDLDSDGEDGEVDLALLLQRDTLLKASEIGGPAFAVFQESPEFLFLFDGELKRRLGIQRSFGVRRVAFSKAQVDQGQEDTEWHELFASRTALGRNDPHSSSMDTHYDCDTPTTLPLSPSPAEDAFDQDDAEEAEDTKPPTGMMLLRVTCTPQEASAAPSLSQSMTSTVLEPEEDDKVPSLSMLTAHPDGAFILDCGTELFVWHGAQANRTVRLGALKVAGQLLRSSDDRPSWADEASREVETPEDKLVRQAGAASDKGEGELLVWRISYQNPKGVAFVEDEYVGNFSSTCSYVLLYGFADEQSGTSTTGTDASDHEGTDLDSDAEENQHRSEPAVDNSTEHANDTIKSYTTARDNERSDDEDEYESAADEEEEEDDVERLLASRNGDADESFSSDDEGSNGSNTNDESDSQQDLDDGDESQCSSNDNARPHGHRGMGNAKGKYIVYYWQWKRVMGDLTVGREPEQLRRLFASGKRSQEQRICVHERQWRRIVDPDWRVSLFKAFQVPPTMASFSSKNVYAMLQEEGSGMMLALLRYHGLSFNVDLTVLDEQQLLDPEADQAGLEDMIEHALGQSMGEQYADYRGVFPPDYDVDEDPFGDLVPRLYVLDTRSGQTVAILTAPEAVYVWKGPKADEKHYNVLFQPPEVAKTAAAAARRYSVVKAVLGGKEPLEFKAHFQCWDDAPEKAYVDVYEQRLAQRANTNQLGDAQHLRGRVLGDDEAKHYWSAKQSTVQLAQQQQQQQQQQQSLCRKGSKNLLSRVKKTIRRSFDSVVMLDDSTQAVRAGAKSAGHNKPMSSTITDGLLQEALDAPGVDEKINTRVSLGDSRKRTARNLMGAAVYQEEQKAATLERGM</sequence>
<feature type="compositionally biased region" description="Basic and acidic residues" evidence="2">
    <location>
        <begin position="427"/>
        <end position="448"/>
    </location>
</feature>
<feature type="domain" description="PH" evidence="3">
    <location>
        <begin position="41"/>
        <end position="142"/>
    </location>
</feature>
<organism evidence="4 5">
    <name type="scientific">Tribonema minus</name>
    <dbReference type="NCBI Taxonomy" id="303371"/>
    <lineage>
        <taxon>Eukaryota</taxon>
        <taxon>Sar</taxon>
        <taxon>Stramenopiles</taxon>
        <taxon>Ochrophyta</taxon>
        <taxon>PX clade</taxon>
        <taxon>Xanthophyceae</taxon>
        <taxon>Tribonematales</taxon>
        <taxon>Tribonemataceae</taxon>
        <taxon>Tribonema</taxon>
    </lineage>
</organism>
<feature type="compositionally biased region" description="Acidic residues" evidence="2">
    <location>
        <begin position="1"/>
        <end position="10"/>
    </location>
</feature>
<feature type="compositionally biased region" description="Low complexity" evidence="2">
    <location>
        <begin position="310"/>
        <end position="322"/>
    </location>
</feature>
<feature type="compositionally biased region" description="Acidic residues" evidence="2">
    <location>
        <begin position="557"/>
        <end position="577"/>
    </location>
</feature>
<dbReference type="Gene3D" id="3.40.20.10">
    <property type="entry name" value="Severin"/>
    <property type="match status" value="2"/>
</dbReference>
<dbReference type="CDD" id="cd00821">
    <property type="entry name" value="PH"/>
    <property type="match status" value="1"/>
</dbReference>
<reference evidence="4" key="1">
    <citation type="submission" date="2021-02" db="EMBL/GenBank/DDBJ databases">
        <title>First Annotated Genome of the Yellow-green Alga Tribonema minus.</title>
        <authorList>
            <person name="Mahan K.M."/>
        </authorList>
    </citation>
    <scope>NUCLEOTIDE SEQUENCE</scope>
    <source>
        <strain evidence="4">UTEX B ZZ1240</strain>
    </source>
</reference>
<accession>A0A835YST9</accession>
<comment type="caution">
    <text evidence="4">The sequence shown here is derived from an EMBL/GenBank/DDBJ whole genome shotgun (WGS) entry which is preliminary data.</text>
</comment>
<dbReference type="SUPFAM" id="SSF55753">
    <property type="entry name" value="Actin depolymerizing proteins"/>
    <property type="match status" value="1"/>
</dbReference>
<dbReference type="PANTHER" id="PTHR11977:SF51">
    <property type="entry name" value="PROTEIN FLIGHTLESS-1 HOMOLOG"/>
    <property type="match status" value="1"/>
</dbReference>
<dbReference type="Proteomes" id="UP000664859">
    <property type="component" value="Unassembled WGS sequence"/>
</dbReference>
<feature type="region of interest" description="Disordered" evidence="2">
    <location>
        <begin position="293"/>
        <end position="339"/>
    </location>
</feature>
<dbReference type="OrthoDB" id="20529at2759"/>
<keyword evidence="5" id="KW-1185">Reference proteome</keyword>
<feature type="compositionally biased region" description="Acidic residues" evidence="2">
    <location>
        <begin position="588"/>
        <end position="598"/>
    </location>
</feature>
<feature type="compositionally biased region" description="Basic and acidic residues" evidence="2">
    <location>
        <begin position="526"/>
        <end position="544"/>
    </location>
</feature>
<evidence type="ECO:0000259" key="3">
    <source>
        <dbReference type="PROSITE" id="PS50003"/>
    </source>
</evidence>
<feature type="region of interest" description="Disordered" evidence="2">
    <location>
        <begin position="152"/>
        <end position="206"/>
    </location>
</feature>
<feature type="region of interest" description="Disordered" evidence="2">
    <location>
        <begin position="1"/>
        <end position="33"/>
    </location>
</feature>
<dbReference type="Pfam" id="PF00626">
    <property type="entry name" value="Gelsolin"/>
    <property type="match status" value="1"/>
</dbReference>
<dbReference type="InterPro" id="IPR007123">
    <property type="entry name" value="Gelsolin-like_dom"/>
</dbReference>
<dbReference type="InterPro" id="IPR007122">
    <property type="entry name" value="Villin/Gelsolin"/>
</dbReference>